<keyword evidence="1" id="KW-0472">Membrane</keyword>
<keyword evidence="1" id="KW-1133">Transmembrane helix</keyword>
<name>A0A919PJP9_9ACTN</name>
<sequence length="251" mass="26329">MSKLELAGVITAGYAALFVVLNILAWISDSVKRRRSIAPPPPPPLPAGVEIDPYHALAVRSGGPGGMDQAALASLLHDGLITIDADGLLAPSGETGPEPTHPVPAAWLECLHRAERPVAVSELRDDPELWQRHTAFLQQQDARVAEWNTKAPTGGFGCASIAAAAVVTIVDTVLLAPSVPDSFYGPTAFEQIVGFVLLAILLPPFLISMCAAIVMTTYPGSPSPLDAYCARLPPHPAVAALTAEEERLLAG</sequence>
<keyword evidence="1" id="KW-0812">Transmembrane</keyword>
<comment type="caution">
    <text evidence="2">The sequence shown here is derived from an EMBL/GenBank/DDBJ whole genome shotgun (WGS) entry which is preliminary data.</text>
</comment>
<reference evidence="2" key="1">
    <citation type="submission" date="2021-01" db="EMBL/GenBank/DDBJ databases">
        <title>Whole genome shotgun sequence of Dactylosporangium siamense NBRC 106093.</title>
        <authorList>
            <person name="Komaki H."/>
            <person name="Tamura T."/>
        </authorList>
    </citation>
    <scope>NUCLEOTIDE SEQUENCE</scope>
    <source>
        <strain evidence="2">NBRC 106093</strain>
    </source>
</reference>
<feature type="transmembrane region" description="Helical" evidence="1">
    <location>
        <begin position="6"/>
        <end position="27"/>
    </location>
</feature>
<feature type="transmembrane region" description="Helical" evidence="1">
    <location>
        <begin position="156"/>
        <end position="180"/>
    </location>
</feature>
<evidence type="ECO:0000313" key="2">
    <source>
        <dbReference type="EMBL" id="GIG44732.1"/>
    </source>
</evidence>
<dbReference type="Proteomes" id="UP000660611">
    <property type="component" value="Unassembled WGS sequence"/>
</dbReference>
<protein>
    <recommendedName>
        <fullName evidence="4">TIGR04222 domain-containing membrane protein</fullName>
    </recommendedName>
</protein>
<proteinExistence type="predicted"/>
<evidence type="ECO:0000256" key="1">
    <source>
        <dbReference type="SAM" id="Phobius"/>
    </source>
</evidence>
<feature type="transmembrane region" description="Helical" evidence="1">
    <location>
        <begin position="192"/>
        <end position="215"/>
    </location>
</feature>
<keyword evidence="3" id="KW-1185">Reference proteome</keyword>
<evidence type="ECO:0000313" key="3">
    <source>
        <dbReference type="Proteomes" id="UP000660611"/>
    </source>
</evidence>
<accession>A0A919PJP9</accession>
<dbReference type="AlphaFoldDB" id="A0A919PJP9"/>
<evidence type="ECO:0008006" key="4">
    <source>
        <dbReference type="Google" id="ProtNLM"/>
    </source>
</evidence>
<dbReference type="RefSeq" id="WP_203846555.1">
    <property type="nucleotide sequence ID" value="NZ_BAAAVW010000007.1"/>
</dbReference>
<dbReference type="EMBL" id="BONQ01000044">
    <property type="protein sequence ID" value="GIG44732.1"/>
    <property type="molecule type" value="Genomic_DNA"/>
</dbReference>
<gene>
    <name evidence="2" type="ORF">Dsi01nite_027730</name>
</gene>
<organism evidence="2 3">
    <name type="scientific">Dactylosporangium siamense</name>
    <dbReference type="NCBI Taxonomy" id="685454"/>
    <lineage>
        <taxon>Bacteria</taxon>
        <taxon>Bacillati</taxon>
        <taxon>Actinomycetota</taxon>
        <taxon>Actinomycetes</taxon>
        <taxon>Micromonosporales</taxon>
        <taxon>Micromonosporaceae</taxon>
        <taxon>Dactylosporangium</taxon>
    </lineage>
</organism>